<keyword evidence="2" id="KW-1185">Reference proteome</keyword>
<name>A0A814BAF7_9BILA</name>
<reference evidence="1" key="1">
    <citation type="submission" date="2021-02" db="EMBL/GenBank/DDBJ databases">
        <authorList>
            <person name="Nowell W R."/>
        </authorList>
    </citation>
    <scope>NUCLEOTIDE SEQUENCE</scope>
    <source>
        <strain evidence="1">Ploen Becks lab</strain>
    </source>
</reference>
<evidence type="ECO:0000313" key="2">
    <source>
        <dbReference type="Proteomes" id="UP000663879"/>
    </source>
</evidence>
<evidence type="ECO:0000313" key="1">
    <source>
        <dbReference type="EMBL" id="CAF0924922.1"/>
    </source>
</evidence>
<protein>
    <submittedName>
        <fullName evidence="1">Uncharacterized protein</fullName>
    </submittedName>
</protein>
<dbReference type="Gene3D" id="1.20.5.190">
    <property type="match status" value="1"/>
</dbReference>
<dbReference type="AlphaFoldDB" id="A0A814BAF7"/>
<sequence length="104" mass="11801">MLNSLEQSAPSFAQLGQIVTVLDNLSTKINQMSNDVNTIETDIKGDLEKVKTEIKGDLQKVKIELNTKIDDLTIEFKQSVENAEKRRHNSIYCVNFDSTISWID</sequence>
<feature type="non-terminal residue" evidence="1">
    <location>
        <position position="104"/>
    </location>
</feature>
<dbReference type="OrthoDB" id="8195456at2759"/>
<dbReference type="EMBL" id="CAJNOC010002302">
    <property type="protein sequence ID" value="CAF0924922.1"/>
    <property type="molecule type" value="Genomic_DNA"/>
</dbReference>
<dbReference type="Proteomes" id="UP000663879">
    <property type="component" value="Unassembled WGS sequence"/>
</dbReference>
<organism evidence="1 2">
    <name type="scientific">Brachionus calyciflorus</name>
    <dbReference type="NCBI Taxonomy" id="104777"/>
    <lineage>
        <taxon>Eukaryota</taxon>
        <taxon>Metazoa</taxon>
        <taxon>Spiralia</taxon>
        <taxon>Gnathifera</taxon>
        <taxon>Rotifera</taxon>
        <taxon>Eurotatoria</taxon>
        <taxon>Monogononta</taxon>
        <taxon>Pseudotrocha</taxon>
        <taxon>Ploima</taxon>
        <taxon>Brachionidae</taxon>
        <taxon>Brachionus</taxon>
    </lineage>
</organism>
<comment type="caution">
    <text evidence="1">The sequence shown here is derived from an EMBL/GenBank/DDBJ whole genome shotgun (WGS) entry which is preliminary data.</text>
</comment>
<accession>A0A814BAF7</accession>
<gene>
    <name evidence="1" type="ORF">OXX778_LOCUS12587</name>
</gene>
<proteinExistence type="predicted"/>